<dbReference type="GO" id="GO:1990167">
    <property type="term" value="P:protein K27-linked deubiquitination"/>
    <property type="evidence" value="ECO:0007669"/>
    <property type="project" value="TreeGrafter"/>
</dbReference>
<keyword evidence="11" id="KW-0539">Nucleus</keyword>
<evidence type="ECO:0000259" key="15">
    <source>
        <dbReference type="PROSITE" id="PS50802"/>
    </source>
</evidence>
<dbReference type="GO" id="GO:0006508">
    <property type="term" value="P:proteolysis"/>
    <property type="evidence" value="ECO:0007669"/>
    <property type="project" value="UniProtKB-KW"/>
</dbReference>
<evidence type="ECO:0000256" key="11">
    <source>
        <dbReference type="ARBA" id="ARBA00023242"/>
    </source>
</evidence>
<evidence type="ECO:0000256" key="8">
    <source>
        <dbReference type="ARBA" id="ARBA00022801"/>
    </source>
</evidence>
<keyword evidence="10" id="KW-0007">Acetylation</keyword>
<evidence type="ECO:0000256" key="1">
    <source>
        <dbReference type="ARBA" id="ARBA00000707"/>
    </source>
</evidence>
<dbReference type="Gene3D" id="3.90.70.80">
    <property type="match status" value="1"/>
</dbReference>
<dbReference type="PANTHER" id="PTHR12419:SF7">
    <property type="entry name" value="OTU DOMAIN-CONTAINING PROTEIN 3"/>
    <property type="match status" value="1"/>
</dbReference>
<evidence type="ECO:0000256" key="9">
    <source>
        <dbReference type="ARBA" id="ARBA00022807"/>
    </source>
</evidence>
<evidence type="ECO:0000313" key="17">
    <source>
        <dbReference type="RefSeq" id="XP_033778194.1"/>
    </source>
</evidence>
<dbReference type="FunFam" id="3.90.70.80:FF:000005">
    <property type="entry name" value="OTU domain-containing protein 3"/>
    <property type="match status" value="1"/>
</dbReference>
<name>A0A6P8P3Q6_GEOSA</name>
<evidence type="ECO:0000313" key="16">
    <source>
        <dbReference type="Proteomes" id="UP000515159"/>
    </source>
</evidence>
<evidence type="ECO:0000256" key="3">
    <source>
        <dbReference type="ARBA" id="ARBA00004496"/>
    </source>
</evidence>
<dbReference type="KEGG" id="gsh:117349174"/>
<dbReference type="PROSITE" id="PS50802">
    <property type="entry name" value="OTU"/>
    <property type="match status" value="1"/>
</dbReference>
<comment type="subcellular location">
    <subcellularLocation>
        <location evidence="3">Cytoplasm</location>
    </subcellularLocation>
    <subcellularLocation>
        <location evidence="2">Nucleus</location>
    </subcellularLocation>
</comment>
<accession>A0A6P8P3Q6</accession>
<evidence type="ECO:0000256" key="12">
    <source>
        <dbReference type="ARBA" id="ARBA00059041"/>
    </source>
</evidence>
<feature type="region of interest" description="Disordered" evidence="14">
    <location>
        <begin position="23"/>
        <end position="68"/>
    </location>
</feature>
<evidence type="ECO:0000256" key="5">
    <source>
        <dbReference type="ARBA" id="ARBA00022490"/>
    </source>
</evidence>
<dbReference type="OrthoDB" id="415023at2759"/>
<keyword evidence="6" id="KW-0645">Protease</keyword>
<dbReference type="EC" id="3.4.19.12" evidence="4"/>
<comment type="catalytic activity">
    <reaction evidence="1">
        <text>Thiol-dependent hydrolysis of ester, thioester, amide, peptide and isopeptide bonds formed by the C-terminal Gly of ubiquitin (a 76-residue protein attached to proteins as an intracellular targeting signal).</text>
        <dbReference type="EC" id="3.4.19.12"/>
    </reaction>
</comment>
<feature type="domain" description="OTU" evidence="15">
    <location>
        <begin position="83"/>
        <end position="207"/>
    </location>
</feature>
<dbReference type="RefSeq" id="XP_033778194.1">
    <property type="nucleotide sequence ID" value="XM_033922303.1"/>
</dbReference>
<sequence length="418" mass="47925">MRLNTGSLQWSVAGGLRALAPGMSRKQVAKARQGRKTEAERKRDERAARRALAKERRNRPDADGDGDAEEFLSFANQLQALGLRLREVPGDGNCLFRALGDQLEGHSRNHLKHRQETVDYMVRQRIDFEPFVEDDVPFDRHIASLSKPGTFAGNDAIVSFARNNEVNIVIHQLNKPLWQICGTDKTNARELHIAYRYGEHYDSVRRFNDNSETPACLRTEMLSKDGSIKVKNKPAKESHERQEMDDFQEDVEEAVQKVHNATGCSNIELILQNLEAENYNIETAVFAILQMDELNRIVDVEEEATEPKVRGQHSSESWMENGNETSVFQNQEHSLSGTQDDTTQNNPKEENKANKNTPQKLSNKQRKVEQRQEKKRRQEERQRQKVLETRSNTDNNQQRQEEPDPQVTLVKTFAAVTI</sequence>
<keyword evidence="16" id="KW-1185">Reference proteome</keyword>
<dbReference type="InterPro" id="IPR050704">
    <property type="entry name" value="Peptidase_C85-like"/>
</dbReference>
<evidence type="ECO:0000256" key="6">
    <source>
        <dbReference type="ARBA" id="ARBA00022670"/>
    </source>
</evidence>
<gene>
    <name evidence="17" type="primary">OTUD3</name>
</gene>
<dbReference type="InParanoid" id="A0A6P8P3Q6"/>
<dbReference type="GO" id="GO:0005737">
    <property type="term" value="C:cytoplasm"/>
    <property type="evidence" value="ECO:0007669"/>
    <property type="project" value="UniProtKB-SubCell"/>
</dbReference>
<dbReference type="GO" id="GO:0005634">
    <property type="term" value="C:nucleus"/>
    <property type="evidence" value="ECO:0007669"/>
    <property type="project" value="UniProtKB-SubCell"/>
</dbReference>
<feature type="compositionally biased region" description="Polar residues" evidence="14">
    <location>
        <begin position="389"/>
        <end position="398"/>
    </location>
</feature>
<dbReference type="CTD" id="23252"/>
<dbReference type="PANTHER" id="PTHR12419">
    <property type="entry name" value="OTU DOMAIN CONTAINING PROTEIN"/>
    <property type="match status" value="1"/>
</dbReference>
<reference evidence="17" key="1">
    <citation type="submission" date="2025-08" db="UniProtKB">
        <authorList>
            <consortium name="RefSeq"/>
        </authorList>
    </citation>
    <scope>IDENTIFICATION</scope>
</reference>
<dbReference type="InterPro" id="IPR038765">
    <property type="entry name" value="Papain-like_cys_pep_sf"/>
</dbReference>
<dbReference type="GeneID" id="117349174"/>
<dbReference type="Pfam" id="PF02338">
    <property type="entry name" value="OTU"/>
    <property type="match status" value="1"/>
</dbReference>
<evidence type="ECO:0000256" key="7">
    <source>
        <dbReference type="ARBA" id="ARBA00022786"/>
    </source>
</evidence>
<dbReference type="FunCoup" id="A0A6P8P3Q6">
    <property type="interactions" value="2376"/>
</dbReference>
<dbReference type="GO" id="GO:0050821">
    <property type="term" value="P:protein stabilization"/>
    <property type="evidence" value="ECO:0007669"/>
    <property type="project" value="TreeGrafter"/>
</dbReference>
<keyword evidence="5" id="KW-0963">Cytoplasm</keyword>
<dbReference type="GO" id="GO:0035871">
    <property type="term" value="P:protein K11-linked deubiquitination"/>
    <property type="evidence" value="ECO:0007669"/>
    <property type="project" value="TreeGrafter"/>
</dbReference>
<organism evidence="16 17">
    <name type="scientific">Geotrypetes seraphini</name>
    <name type="common">Gaboon caecilian</name>
    <name type="synonym">Caecilia seraphini</name>
    <dbReference type="NCBI Taxonomy" id="260995"/>
    <lineage>
        <taxon>Eukaryota</taxon>
        <taxon>Metazoa</taxon>
        <taxon>Chordata</taxon>
        <taxon>Craniata</taxon>
        <taxon>Vertebrata</taxon>
        <taxon>Euteleostomi</taxon>
        <taxon>Amphibia</taxon>
        <taxon>Gymnophiona</taxon>
        <taxon>Geotrypetes</taxon>
    </lineage>
</organism>
<evidence type="ECO:0000256" key="14">
    <source>
        <dbReference type="SAM" id="MobiDB-lite"/>
    </source>
</evidence>
<feature type="compositionally biased region" description="Basic and acidic residues" evidence="14">
    <location>
        <begin position="35"/>
        <end position="62"/>
    </location>
</feature>
<dbReference type="Proteomes" id="UP000515159">
    <property type="component" value="Chromosome 15"/>
</dbReference>
<dbReference type="AlphaFoldDB" id="A0A6P8P3Q6"/>
<dbReference type="SUPFAM" id="SSF54001">
    <property type="entry name" value="Cysteine proteinases"/>
    <property type="match status" value="1"/>
</dbReference>
<evidence type="ECO:0000256" key="13">
    <source>
        <dbReference type="ARBA" id="ARBA00074859"/>
    </source>
</evidence>
<comment type="function">
    <text evidence="12">Deubiquitinating enzyme that hydrolyzes 'Lys-6'- and 'Lys-11'-linked polyubiquitin. Also hydrolyzes heterotypic (mixed and branched) and homotypic chains. Important regulator of energy metabolism. Glucose and fatty acids trigger its nuclear translocation by CBP-dependent acetylation. In the nucleus, deubiquitinates and stabilizes the nuclear receptor PPARD regulating the expression of various genes involved in glucose and lipid metabolism and oxidative phosphorylation. Also acts as a negative regulator of the ribosome quality control (RQC) by mediating deubiquitination of 40S ribosomal proteins RPS10/eS10 and RPS20/uS10, thereby antagonizing ZNF598-mediated 40S ubiquitination.</text>
</comment>
<feature type="region of interest" description="Disordered" evidence="14">
    <location>
        <begin position="325"/>
        <end position="406"/>
    </location>
</feature>
<feature type="compositionally biased region" description="Polar residues" evidence="14">
    <location>
        <begin position="325"/>
        <end position="344"/>
    </location>
</feature>
<dbReference type="GO" id="GO:0044313">
    <property type="term" value="P:protein K6-linked deubiquitination"/>
    <property type="evidence" value="ECO:0007669"/>
    <property type="project" value="TreeGrafter"/>
</dbReference>
<evidence type="ECO:0000256" key="10">
    <source>
        <dbReference type="ARBA" id="ARBA00022990"/>
    </source>
</evidence>
<keyword evidence="7" id="KW-0833">Ubl conjugation pathway</keyword>
<dbReference type="CDD" id="cd22770">
    <property type="entry name" value="OTU_OTUD3"/>
    <property type="match status" value="1"/>
</dbReference>
<keyword evidence="9" id="KW-0788">Thiol protease</keyword>
<feature type="compositionally biased region" description="Basic and acidic residues" evidence="14">
    <location>
        <begin position="366"/>
        <end position="388"/>
    </location>
</feature>
<evidence type="ECO:0000256" key="2">
    <source>
        <dbReference type="ARBA" id="ARBA00004123"/>
    </source>
</evidence>
<proteinExistence type="predicted"/>
<dbReference type="GO" id="GO:0004843">
    <property type="term" value="F:cysteine-type deubiquitinase activity"/>
    <property type="evidence" value="ECO:0007669"/>
    <property type="project" value="UniProtKB-EC"/>
</dbReference>
<dbReference type="GO" id="GO:0071108">
    <property type="term" value="P:protein K48-linked deubiquitination"/>
    <property type="evidence" value="ECO:0007669"/>
    <property type="project" value="TreeGrafter"/>
</dbReference>
<protein>
    <recommendedName>
        <fullName evidence="13">OTU domain-containing protein 3</fullName>
        <ecNumber evidence="4">3.4.19.12</ecNumber>
    </recommendedName>
</protein>
<keyword evidence="8" id="KW-0378">Hydrolase</keyword>
<dbReference type="InterPro" id="IPR003323">
    <property type="entry name" value="OTU_dom"/>
</dbReference>
<evidence type="ECO:0000256" key="4">
    <source>
        <dbReference type="ARBA" id="ARBA00012759"/>
    </source>
</evidence>